<organism evidence="1 2">
    <name type="scientific">Tribonema minus</name>
    <dbReference type="NCBI Taxonomy" id="303371"/>
    <lineage>
        <taxon>Eukaryota</taxon>
        <taxon>Sar</taxon>
        <taxon>Stramenopiles</taxon>
        <taxon>Ochrophyta</taxon>
        <taxon>PX clade</taxon>
        <taxon>Xanthophyceae</taxon>
        <taxon>Tribonematales</taxon>
        <taxon>Tribonemataceae</taxon>
        <taxon>Tribonema</taxon>
    </lineage>
</organism>
<sequence>HWRRQVDFCGGLQSKLVHFQTVEQLDASTSRQKVGNLLRAVGVSPESVPAFDVEFP</sequence>
<feature type="non-terminal residue" evidence="1">
    <location>
        <position position="56"/>
    </location>
</feature>
<name>A0A835YL05_9STRA</name>
<evidence type="ECO:0000313" key="2">
    <source>
        <dbReference type="Proteomes" id="UP000664859"/>
    </source>
</evidence>
<evidence type="ECO:0000313" key="1">
    <source>
        <dbReference type="EMBL" id="KAG5176413.1"/>
    </source>
</evidence>
<protein>
    <submittedName>
        <fullName evidence="1">Uncharacterized protein</fullName>
    </submittedName>
</protein>
<gene>
    <name evidence="1" type="ORF">JKP88DRAFT_144507</name>
</gene>
<accession>A0A835YL05</accession>
<keyword evidence="2" id="KW-1185">Reference proteome</keyword>
<dbReference type="AlphaFoldDB" id="A0A835YL05"/>
<feature type="non-terminal residue" evidence="1">
    <location>
        <position position="1"/>
    </location>
</feature>
<dbReference type="Proteomes" id="UP000664859">
    <property type="component" value="Unassembled WGS sequence"/>
</dbReference>
<comment type="caution">
    <text evidence="1">The sequence shown here is derived from an EMBL/GenBank/DDBJ whole genome shotgun (WGS) entry which is preliminary data.</text>
</comment>
<dbReference type="EMBL" id="JAFCMP010000536">
    <property type="protein sequence ID" value="KAG5176413.1"/>
    <property type="molecule type" value="Genomic_DNA"/>
</dbReference>
<proteinExistence type="predicted"/>
<reference evidence="1" key="1">
    <citation type="submission" date="2021-02" db="EMBL/GenBank/DDBJ databases">
        <title>First Annotated Genome of the Yellow-green Alga Tribonema minus.</title>
        <authorList>
            <person name="Mahan K.M."/>
        </authorList>
    </citation>
    <scope>NUCLEOTIDE SEQUENCE</scope>
    <source>
        <strain evidence="1">UTEX B ZZ1240</strain>
    </source>
</reference>